<evidence type="ECO:0000313" key="1">
    <source>
        <dbReference type="EMBL" id="RHI25831.1"/>
    </source>
</evidence>
<dbReference type="EMBL" id="QRKN01000001">
    <property type="protein sequence ID" value="RHI25831.1"/>
    <property type="molecule type" value="Genomic_DNA"/>
</dbReference>
<dbReference type="AlphaFoldDB" id="A0A414ZRE4"/>
<sequence length="113" mass="13156">MSKRTNNGKLKSLKDKHDKKISEIAELEKNIVNQVFDNYIDPEAQKELLNDAKTFHYSETKISNVQKVFENFNTDTIEYNVAVDIIDMETHIQQHKKEGLFSRIANVVMPEDD</sequence>
<protein>
    <submittedName>
        <fullName evidence="1">Uncharacterized protein</fullName>
    </submittedName>
</protein>
<reference evidence="1 2" key="1">
    <citation type="submission" date="2018-08" db="EMBL/GenBank/DDBJ databases">
        <title>A genome reference for cultivated species of the human gut microbiota.</title>
        <authorList>
            <person name="Zou Y."/>
            <person name="Xue W."/>
            <person name="Luo G."/>
        </authorList>
    </citation>
    <scope>NUCLEOTIDE SEQUENCE [LARGE SCALE GENOMIC DNA]</scope>
    <source>
        <strain evidence="1 2">AM16-11</strain>
    </source>
</reference>
<proteinExistence type="predicted"/>
<evidence type="ECO:0000313" key="2">
    <source>
        <dbReference type="Proteomes" id="UP000285865"/>
    </source>
</evidence>
<comment type="caution">
    <text evidence="1">The sequence shown here is derived from an EMBL/GenBank/DDBJ whole genome shotgun (WGS) entry which is preliminary data.</text>
</comment>
<gene>
    <name evidence="1" type="ORF">DW172_03900</name>
</gene>
<dbReference type="RefSeq" id="WP_118257307.1">
    <property type="nucleotide sequence ID" value="NZ_QRKN01000001.1"/>
</dbReference>
<accession>A0A414ZRE4</accession>
<dbReference type="Proteomes" id="UP000285865">
    <property type="component" value="Unassembled WGS sequence"/>
</dbReference>
<name>A0A414ZRE4_9FIRM</name>
<organism evidence="1 2">
    <name type="scientific">Agathobacter rectalis</name>
    <dbReference type="NCBI Taxonomy" id="39491"/>
    <lineage>
        <taxon>Bacteria</taxon>
        <taxon>Bacillati</taxon>
        <taxon>Bacillota</taxon>
        <taxon>Clostridia</taxon>
        <taxon>Lachnospirales</taxon>
        <taxon>Lachnospiraceae</taxon>
        <taxon>Agathobacter</taxon>
    </lineage>
</organism>